<gene>
    <name evidence="11" type="ORF">V5799_024859</name>
</gene>
<dbReference type="InterPro" id="IPR035986">
    <property type="entry name" value="PKD_dom_sf"/>
</dbReference>
<evidence type="ECO:0000313" key="11">
    <source>
        <dbReference type="EMBL" id="KAK8771899.1"/>
    </source>
</evidence>
<dbReference type="CDD" id="cd00146">
    <property type="entry name" value="PKD"/>
    <property type="match status" value="2"/>
</dbReference>
<keyword evidence="5 8" id="KW-0472">Membrane</keyword>
<feature type="domain" description="PKD" evidence="9">
    <location>
        <begin position="205"/>
        <end position="254"/>
    </location>
</feature>
<evidence type="ECO:0000313" key="12">
    <source>
        <dbReference type="Proteomes" id="UP001321473"/>
    </source>
</evidence>
<comment type="subcellular location">
    <subcellularLocation>
        <location evidence="1">Membrane</location>
        <topology evidence="1">Multi-pass membrane protein</topology>
    </subcellularLocation>
</comment>
<feature type="transmembrane region" description="Helical" evidence="8">
    <location>
        <begin position="1829"/>
        <end position="1849"/>
    </location>
</feature>
<dbReference type="PROSITE" id="PS50095">
    <property type="entry name" value="PLAT"/>
    <property type="match status" value="1"/>
</dbReference>
<proteinExistence type="predicted"/>
<evidence type="ECO:0000256" key="5">
    <source>
        <dbReference type="ARBA" id="ARBA00023136"/>
    </source>
</evidence>
<feature type="region of interest" description="Disordered" evidence="7">
    <location>
        <begin position="300"/>
        <end position="325"/>
    </location>
</feature>
<dbReference type="PROSITE" id="PS50093">
    <property type="entry name" value="PKD"/>
    <property type="match status" value="3"/>
</dbReference>
<evidence type="ECO:0000256" key="1">
    <source>
        <dbReference type="ARBA" id="ARBA00004141"/>
    </source>
</evidence>
<feature type="transmembrane region" description="Helical" evidence="8">
    <location>
        <begin position="2844"/>
        <end position="2865"/>
    </location>
</feature>
<evidence type="ECO:0000256" key="4">
    <source>
        <dbReference type="ARBA" id="ARBA00022989"/>
    </source>
</evidence>
<dbReference type="PANTHER" id="PTHR46730:SF1">
    <property type="entry name" value="PLAT DOMAIN-CONTAINING PROTEIN"/>
    <property type="match status" value="1"/>
</dbReference>
<feature type="compositionally biased region" description="Low complexity" evidence="7">
    <location>
        <begin position="310"/>
        <end position="319"/>
    </location>
</feature>
<dbReference type="Proteomes" id="UP001321473">
    <property type="component" value="Unassembled WGS sequence"/>
</dbReference>
<dbReference type="InterPro" id="IPR000601">
    <property type="entry name" value="PKD_dom"/>
</dbReference>
<name>A0AAQ4EAW7_AMBAM</name>
<evidence type="ECO:0000256" key="3">
    <source>
        <dbReference type="ARBA" id="ARBA00022737"/>
    </source>
</evidence>
<evidence type="ECO:0000256" key="6">
    <source>
        <dbReference type="PROSITE-ProRule" id="PRU00152"/>
    </source>
</evidence>
<feature type="transmembrane region" description="Helical" evidence="8">
    <location>
        <begin position="2776"/>
        <end position="2794"/>
    </location>
</feature>
<keyword evidence="12" id="KW-1185">Reference proteome</keyword>
<dbReference type="Gene3D" id="2.60.40.10">
    <property type="entry name" value="Immunoglobulins"/>
    <property type="match status" value="2"/>
</dbReference>
<dbReference type="InterPro" id="IPR013783">
    <property type="entry name" value="Ig-like_fold"/>
</dbReference>
<feature type="compositionally biased region" description="Polar residues" evidence="7">
    <location>
        <begin position="398"/>
        <end position="407"/>
    </location>
</feature>
<feature type="transmembrane region" description="Helical" evidence="8">
    <location>
        <begin position="2335"/>
        <end position="2357"/>
    </location>
</feature>
<dbReference type="PANTHER" id="PTHR46730">
    <property type="entry name" value="POLYCYSTIN-1"/>
    <property type="match status" value="1"/>
</dbReference>
<dbReference type="Pfam" id="PF00801">
    <property type="entry name" value="PKD"/>
    <property type="match status" value="3"/>
</dbReference>
<organism evidence="11 12">
    <name type="scientific">Amblyomma americanum</name>
    <name type="common">Lone star tick</name>
    <dbReference type="NCBI Taxonomy" id="6943"/>
    <lineage>
        <taxon>Eukaryota</taxon>
        <taxon>Metazoa</taxon>
        <taxon>Ecdysozoa</taxon>
        <taxon>Arthropoda</taxon>
        <taxon>Chelicerata</taxon>
        <taxon>Arachnida</taxon>
        <taxon>Acari</taxon>
        <taxon>Parasitiformes</taxon>
        <taxon>Ixodida</taxon>
        <taxon>Ixodoidea</taxon>
        <taxon>Ixodidae</taxon>
        <taxon>Amblyomminae</taxon>
        <taxon>Amblyomma</taxon>
    </lineage>
</organism>
<dbReference type="Gene3D" id="2.60.60.20">
    <property type="entry name" value="PLAT/LH2 domain"/>
    <property type="match status" value="1"/>
</dbReference>
<comment type="caution">
    <text evidence="6">Lacks conserved residue(s) required for the propagation of feature annotation.</text>
</comment>
<dbReference type="GO" id="GO:0005886">
    <property type="term" value="C:plasma membrane"/>
    <property type="evidence" value="ECO:0007669"/>
    <property type="project" value="TreeGrafter"/>
</dbReference>
<reference evidence="11 12" key="1">
    <citation type="journal article" date="2023" name="Arcadia Sci">
        <title>De novo assembly of a long-read Amblyomma americanum tick genome.</title>
        <authorList>
            <person name="Chou S."/>
            <person name="Poskanzer K.E."/>
            <person name="Rollins M."/>
            <person name="Thuy-Boun P.S."/>
        </authorList>
    </citation>
    <scope>NUCLEOTIDE SEQUENCE [LARGE SCALE GENOMIC DNA]</scope>
    <source>
        <strain evidence="11">F_SG_1</strain>
        <tissue evidence="11">Salivary glands</tissue>
    </source>
</reference>
<feature type="transmembrane region" description="Helical" evidence="8">
    <location>
        <begin position="2042"/>
        <end position="2063"/>
    </location>
</feature>
<keyword evidence="2 8" id="KW-0812">Transmembrane</keyword>
<evidence type="ECO:0000259" key="9">
    <source>
        <dbReference type="PROSITE" id="PS50093"/>
    </source>
</evidence>
<feature type="compositionally biased region" description="Polar residues" evidence="7">
    <location>
        <begin position="2209"/>
        <end position="2227"/>
    </location>
</feature>
<evidence type="ECO:0000256" key="2">
    <source>
        <dbReference type="ARBA" id="ARBA00022692"/>
    </source>
</evidence>
<protein>
    <submittedName>
        <fullName evidence="11">Uncharacterized protein</fullName>
    </submittedName>
</protein>
<feature type="domain" description="PKD" evidence="9">
    <location>
        <begin position="450"/>
        <end position="514"/>
    </location>
</feature>
<comment type="caution">
    <text evidence="11">The sequence shown here is derived from an EMBL/GenBank/DDBJ whole genome shotgun (WGS) entry which is preliminary data.</text>
</comment>
<sequence length="3000" mass="328621">MLSGKARNLERGLIRVRASPSRQWLTLICRTSCLLSPQLSWEPFHPGNRTDSLLLAVSAWPGYPVAGRGRPRWPLRAAASVTLLRCAQVREFRTSAVAFGESSVFSVSVSGSAPLSVAVTFHDGVQRRWVTAHQSRTFRFNRLYPQTGSFHVTLKCSNRAGAVTRFAVAVVEEPVSGLSVTVRKPASYPVVPLGEAVELEAELVSGSGLTFHWRLAENGSQLEPDFVETRGRTSIASHRFSAPGAYNVSVSVTNGLASHSGGSLVAYLEQALRVVEAVDGLQADVVNGSHAILLEPCEDRSGVGDSNADAVTPPATTAPRQGGGEPCVEECGGEGGPVRVGSVENAHHQGIQTGPKDRAVTPLMTRAPMTMNDSRLPVAKLREEAGAGPTAAIRAVQLPTNSHSSRQGARESGDGRLPSTQGGTSMSKRVSPRECHRSSAVQFSSHVARGSDVVFVFHFGDGSSQRVEPSAPAVSEEAGSMTVPAASAVVTHHYKRGGRYSVSVTASNPLGNVTRLIDRPLYVGSPAEGLALEPRDYAVVVAGRSASVRATLRRGGPDVSIAWRLRSAADAPLQLRAAGTGYRFEHVFDSPGVYHLAAEATNPVTEGLQLPRPRAETRIFVQEMLQGASLCVVAVPGGTTCAPAELALPTDKRLLLEASVRPSTERALRFLWSLSPAPRQLYVSHHAAVHFRPGRPGKYVIGVTCQNHVSAVSSSALSLHLVERIAGLAGIRTVAPVVVGRPTRLRAVCLRGSDPTFVWDFGDGTSAVVVSGAPDVWHTYNSTGEYWVKVVAYNAFSRAKFETNLFAMRTPCSKPELLINRYTEVHLNEDVHVEASVKTACPVSARVTYSWTVLNATGGQVLPFPGGGAFSQKDFTLAAGTLPVGRYTLSLKARMAPTAVYAVENATLAVIPAPMGISIAGGAWRAIGPSAVVILEAIVKPPELAAYRVTWKCERLSRDGGADCFTGPVPSSLAKRSSRTLRFAASALRPLLGAFLFTATLALGNTSRVAHQVLEASAGGPRFRLIEISCRSCDFDQRVRSHERVVLRVSCQDCDQDDVLDFEWSLQPLLDESTQHQTDNHCYGEGRGTQSRPHDAGVESAKGPQKRVPGQRGSAENPLPQFPPFPDNVANISALHQNGSYNEAFSVHFEAYKYRRRARHGKGARSKARKAPGRADRMLPAVPSYNALASLHHSMHLGEKLEVSGFESSSKQHSGWLILRPGVLIPGFSYAVFANIRRQGSKVIIGEAMERVTVGRGPSGGRCLVQPSTGVALKTVFKVDCSGWNGGREPYTYSVAYSVAPTGFWRQLYRGSHCTSSFWLPPGLTSQHYTVYVSVMIQDADGFQICAPMISTLQVISTTNLPELTRTVPALLPKIVLLFRDQRYQEALNQLQVLFILLRGIEDAPIGISQPAVRDLMKSALKFSVRILRDMDRSSVGTKKAFLQTLNIIMEPPFPGEEHDLIVTSQLLPSLIHGAEVDKAATTGEFEAVMRDLATAVGYLVKSAQAFNTRTWHIFYGLVQDVEAMLKVYFQSSCAPQVSRHFFSKWLDISIFVAFERLPLRFRTSPIGGAYPARLKDLHNVTSPTGESTLTQLHPVLVGYTFPFVAFRGRTVLPYHWHPDIASTFVLNPSGVSLQRQETFEVNFTRQNKQHGMSLLLKAGTVHMHKLQDSQHISEFHLYMRAKAEHADVKLQVYVSSGAGGALTPNRVTIRRISNSIEVIIEKSTLQDGDEYHLIVAREPERLGHWKLTYGLSSFPYYLECFWQRCMQFWPEKDAWDSSGCVETEATDAHYVGCRCQGGSRIMSMVSGVIEATLVEVPAHEFFGNPVNWAVISFLVATAAVYAFVAYWLRVGCAPAPRARRDCGHLFALKTARSTVKHLYLITVRTGPFFDAGTSATVSMILHGETGSTDVIKLTDKRSNHRQVFHRSSSNAFLVGTNVDLGNLLSVEVWHDNAREFPAWFLEDVNVALWGTDRIWYFIFDEWFSSSSHDGRIHREASASELGPSFLRTLKQSLLHALNEHHLWNYTVIVSVCSYFSRGQRLLVILSTVLLSSALSALCVFFMDSEPPTTDVPASSARWIGDAVLVGVVAHLAHQMPSMIFKHHSCAELPRDVWVLGQALLSYCFEVASGWARRGHDSWSSFSSVRSMSFESLPSLYGIYRALNVGSSGPRPLWPLQNVGEGTRGCCDHSDCGHLEEGPQDQCDDEKSSACNSDTSSTEAQADQPNVESAEMADTNFSFRDTVSPLEAALVNLAALQCRVKSNKSSGAQDEPLKPVKRSRSPSLADSDLTCLDFATDSEDSEDEEDKSGMAYKVPAPARTGRYTRLSLAMGSFGWLLLAALILASICILLCCTQMFLVDANFLCLQMTAAAVLVSIFVTYPTQACMVSLSKSVRSFLCHPPHGAVVSLPCVCNATLQRLHRRIARFMAEQSRPLAVRYNEHRRHPADGVFSSKCRRCGIAANNPGSLGGARLGPGRLLHHLVRYPSERKLIAFRRRCLAIAAAFRAARHFISSTVLIAILLADLTGEDVHSLYRQRQSIREFLMRTTSCSAHELECSSRGLAAARFMREICDVDQVYLATGSVLLQSRQMCSLNIGLKYADTDYSRTQASCPRHSDRPACLAELLRCDECLNKPGSSKLALRFQLYNAPLNLLSSVIVLPMCACKSVEFCVSIFVCQLPGTNAALTTRLLQLSLFAVLCCKLRSLTYRSLKLKWSHLFQFWNIHEIAVVIWSLSYLICCFLRARHQHYASTAIRDEADTGAAAETLSKMETACQRLLGGLLFLATLGIVRGLYASRNQLVFAILHKFRTCRRQLLYLTLLWLVYIVSTSWLVRPKEAGKRGLLHNAMAATGCLLIVPGVFSALRFDSDANGCVVELLEMFATFSGAFLTFALVARLFSQQGFHPDLTGSTLLVRDFFGCLKRKVKVIRGQRSRRSPSCNRRPVSRAPEIVKVLLDVEQVASEVVERADRLFAVPSGRETEEWLSRHLQAAAARRTACSGP</sequence>
<evidence type="ECO:0000256" key="7">
    <source>
        <dbReference type="SAM" id="MobiDB-lite"/>
    </source>
</evidence>
<feature type="transmembrane region" description="Helical" evidence="8">
    <location>
        <begin position="2814"/>
        <end position="2832"/>
    </location>
</feature>
<feature type="region of interest" description="Disordered" evidence="7">
    <location>
        <begin position="2265"/>
        <end position="2285"/>
    </location>
</feature>
<feature type="transmembrane region" description="Helical" evidence="8">
    <location>
        <begin position="2877"/>
        <end position="2897"/>
    </location>
</feature>
<feature type="region of interest" description="Disordered" evidence="7">
    <location>
        <begin position="2197"/>
        <end position="2231"/>
    </location>
</feature>
<feature type="domain" description="PKD" evidence="9">
    <location>
        <begin position="752"/>
        <end position="797"/>
    </location>
</feature>
<dbReference type="GO" id="GO:0005261">
    <property type="term" value="F:monoatomic cation channel activity"/>
    <property type="evidence" value="ECO:0007669"/>
    <property type="project" value="TreeGrafter"/>
</dbReference>
<feature type="domain" description="PLAT" evidence="10">
    <location>
        <begin position="1878"/>
        <end position="1998"/>
    </location>
</feature>
<dbReference type="InterPro" id="IPR022409">
    <property type="entry name" value="PKD/Chitinase_dom"/>
</dbReference>
<dbReference type="SUPFAM" id="SSF49299">
    <property type="entry name" value="PKD domain"/>
    <property type="match status" value="5"/>
</dbReference>
<feature type="compositionally biased region" description="Polar residues" evidence="7">
    <location>
        <begin position="418"/>
        <end position="428"/>
    </location>
</feature>
<evidence type="ECO:0000259" key="10">
    <source>
        <dbReference type="PROSITE" id="PS50095"/>
    </source>
</evidence>
<dbReference type="SMART" id="SM00089">
    <property type="entry name" value="PKD"/>
    <property type="match status" value="5"/>
</dbReference>
<dbReference type="Pfam" id="PF02010">
    <property type="entry name" value="REJ"/>
    <property type="match status" value="1"/>
</dbReference>
<dbReference type="GO" id="GO:0005929">
    <property type="term" value="C:cilium"/>
    <property type="evidence" value="ECO:0007669"/>
    <property type="project" value="UniProtKB-ARBA"/>
</dbReference>
<dbReference type="InterPro" id="IPR002859">
    <property type="entry name" value="PKD/REJ-like"/>
</dbReference>
<dbReference type="EMBL" id="JARKHS020019144">
    <property type="protein sequence ID" value="KAK8771899.1"/>
    <property type="molecule type" value="Genomic_DNA"/>
</dbReference>
<dbReference type="GO" id="GO:0006816">
    <property type="term" value="P:calcium ion transport"/>
    <property type="evidence" value="ECO:0007669"/>
    <property type="project" value="TreeGrafter"/>
</dbReference>
<feature type="region of interest" description="Disordered" evidence="7">
    <location>
        <begin position="394"/>
        <end position="441"/>
    </location>
</feature>
<dbReference type="Pfam" id="PF01477">
    <property type="entry name" value="PLAT"/>
    <property type="match status" value="1"/>
</dbReference>
<dbReference type="InterPro" id="IPR001024">
    <property type="entry name" value="PLAT/LH2_dom"/>
</dbReference>
<dbReference type="InterPro" id="IPR036392">
    <property type="entry name" value="PLAT/LH2_dom_sf"/>
</dbReference>
<accession>A0AAQ4EAW7</accession>
<dbReference type="SUPFAM" id="SSF49723">
    <property type="entry name" value="Lipase/lipooxygenase domain (PLAT/LH2 domain)"/>
    <property type="match status" value="1"/>
</dbReference>
<keyword evidence="3" id="KW-0677">Repeat</keyword>
<dbReference type="SMART" id="SM00308">
    <property type="entry name" value="LH2"/>
    <property type="match status" value="1"/>
</dbReference>
<feature type="transmembrane region" description="Helical" evidence="8">
    <location>
        <begin position="2369"/>
        <end position="2389"/>
    </location>
</feature>
<evidence type="ECO:0000256" key="8">
    <source>
        <dbReference type="SAM" id="Phobius"/>
    </source>
</evidence>
<keyword evidence="4 8" id="KW-1133">Transmembrane helix</keyword>
<feature type="region of interest" description="Disordered" evidence="7">
    <location>
        <begin position="1075"/>
        <end position="1119"/>
    </location>
</feature>